<dbReference type="PANTHER" id="PTHR43155:SF2">
    <property type="entry name" value="CYCLIC DI-GMP PHOSPHODIESTERASE PA4108"/>
    <property type="match status" value="1"/>
</dbReference>
<dbReference type="PROSITE" id="PS51831">
    <property type="entry name" value="HD"/>
    <property type="match status" value="1"/>
</dbReference>
<dbReference type="EMBL" id="JAFBDZ010000002">
    <property type="protein sequence ID" value="MBM7586200.1"/>
    <property type="molecule type" value="Genomic_DNA"/>
</dbReference>
<comment type="caution">
    <text evidence="3">The sequence shown here is derived from an EMBL/GenBank/DDBJ whole genome shotgun (WGS) entry which is preliminary data.</text>
</comment>
<feature type="domain" description="HD" evidence="1">
    <location>
        <begin position="135"/>
        <end position="258"/>
    </location>
</feature>
<dbReference type="CDD" id="cd00077">
    <property type="entry name" value="HDc"/>
    <property type="match status" value="1"/>
</dbReference>
<reference evidence="3 4" key="1">
    <citation type="submission" date="2021-01" db="EMBL/GenBank/DDBJ databases">
        <title>Genomic Encyclopedia of Type Strains, Phase IV (KMG-IV): sequencing the most valuable type-strain genomes for metagenomic binning, comparative biology and taxonomic classification.</title>
        <authorList>
            <person name="Goeker M."/>
        </authorList>
    </citation>
    <scope>NUCLEOTIDE SEQUENCE [LARGE SCALE GENOMIC DNA]</scope>
    <source>
        <strain evidence="3 4">DSM 24834</strain>
    </source>
</reference>
<name>A0ABS2NEB7_9BACI</name>
<dbReference type="Gene3D" id="1.10.3210.10">
    <property type="entry name" value="Hypothetical protein af1432"/>
    <property type="match status" value="1"/>
</dbReference>
<dbReference type="PANTHER" id="PTHR43155">
    <property type="entry name" value="CYCLIC DI-GMP PHOSPHODIESTERASE PA4108-RELATED"/>
    <property type="match status" value="1"/>
</dbReference>
<dbReference type="Proteomes" id="UP001646157">
    <property type="component" value="Unassembled WGS sequence"/>
</dbReference>
<dbReference type="InterPro" id="IPR037522">
    <property type="entry name" value="HD_GYP_dom"/>
</dbReference>
<evidence type="ECO:0000313" key="4">
    <source>
        <dbReference type="Proteomes" id="UP001646157"/>
    </source>
</evidence>
<organism evidence="3 4">
    <name type="scientific">Rossellomorea pakistanensis</name>
    <dbReference type="NCBI Taxonomy" id="992288"/>
    <lineage>
        <taxon>Bacteria</taxon>
        <taxon>Bacillati</taxon>
        <taxon>Bacillota</taxon>
        <taxon>Bacilli</taxon>
        <taxon>Bacillales</taxon>
        <taxon>Bacillaceae</taxon>
        <taxon>Rossellomorea</taxon>
    </lineage>
</organism>
<evidence type="ECO:0000313" key="3">
    <source>
        <dbReference type="EMBL" id="MBM7586200.1"/>
    </source>
</evidence>
<evidence type="ECO:0000259" key="1">
    <source>
        <dbReference type="PROSITE" id="PS51831"/>
    </source>
</evidence>
<dbReference type="PROSITE" id="PS51832">
    <property type="entry name" value="HD_GYP"/>
    <property type="match status" value="1"/>
</dbReference>
<dbReference type="RefSeq" id="WP_205173308.1">
    <property type="nucleotide sequence ID" value="NZ_JAFBDZ010000002.1"/>
</dbReference>
<sequence>MRLISTRTLKPGMILATTVYNGQGQALIQEKVSITERMIRRLKELEVQYVYIEDRLSSGIKVKEAVPYAVRQEAVNTIEETFRKINNHQLSINAVALEKSADEFKVIIDTVLKEIKLNDELITILTDVFTYDSYIVHHSFNVTIYTLAIGMELKLPPKQLEMLGLGAILHDIGKMLVPEDILMKPDKLTIDEFSEVKKHSQHGFNILRQLHSVSLIVAHCAFQHHERLDGSGYPRGIKGEDIHPFAKIIAVADVFDAMTSNRVYRRAMLPHEALEVLYAGAGTLFDKNVVEAFRHSVAIYPNGLVVILSDGRKGIVSKQNKGLADRPVLRIIEENQIELLTPYELDLKTNLDLVIHDFDAEYESNLTNVN</sequence>
<protein>
    <submittedName>
        <fullName evidence="3">Nucleotidyltransferase with HDIG domain</fullName>
    </submittedName>
</protein>
<keyword evidence="4" id="KW-1185">Reference proteome</keyword>
<dbReference type="InterPro" id="IPR006674">
    <property type="entry name" value="HD_domain"/>
</dbReference>
<feature type="domain" description="HD-GYP" evidence="2">
    <location>
        <begin position="113"/>
        <end position="309"/>
    </location>
</feature>
<proteinExistence type="predicted"/>
<evidence type="ECO:0000259" key="2">
    <source>
        <dbReference type="PROSITE" id="PS51832"/>
    </source>
</evidence>
<dbReference type="InterPro" id="IPR006675">
    <property type="entry name" value="HDIG_dom"/>
</dbReference>
<dbReference type="NCBIfam" id="TIGR00277">
    <property type="entry name" value="HDIG"/>
    <property type="match status" value="1"/>
</dbReference>
<gene>
    <name evidence="3" type="ORF">JOC86_002742</name>
</gene>
<accession>A0ABS2NEB7</accession>
<dbReference type="SMART" id="SM00471">
    <property type="entry name" value="HDc"/>
    <property type="match status" value="1"/>
</dbReference>
<dbReference type="InterPro" id="IPR003607">
    <property type="entry name" value="HD/PDEase_dom"/>
</dbReference>
<dbReference type="SUPFAM" id="SSF109604">
    <property type="entry name" value="HD-domain/PDEase-like"/>
    <property type="match status" value="1"/>
</dbReference>
<dbReference type="Pfam" id="PF13487">
    <property type="entry name" value="HD_5"/>
    <property type="match status" value="1"/>
</dbReference>